<accession>A0A0M0JAF3</accession>
<evidence type="ECO:0000256" key="5">
    <source>
        <dbReference type="PIRSR" id="PIRSR622684-1"/>
    </source>
</evidence>
<evidence type="ECO:0000256" key="2">
    <source>
        <dbReference type="ARBA" id="ARBA00022670"/>
    </source>
</evidence>
<dbReference type="InterPro" id="IPR022684">
    <property type="entry name" value="Calpain_cysteine_protease"/>
</dbReference>
<dbReference type="Pfam" id="PF00648">
    <property type="entry name" value="Peptidase_C2"/>
    <property type="match status" value="1"/>
</dbReference>
<sequence length="285" mass="31270">MRQLNPSYTCVGRTPKTPNPRGLKGLFELEATIPAGTAVKVPYDGTYELGGEGEPGSRKATVRIAEILSLSRLFYEGEQLCNCLEDSRRSQSKYLSRARARVSSFWSLTRQAAGATKAEHLCLMEVWHMRDENIIRQAEGPHPRTIPTPEAWYWMDKWCKAEGIDLSTWDCYSPLFCGTSGAGWAALVEKAFAKLHGSYAALEGGRSIEALVDLTGGVCEQLRLTDEGAEAQSLLGTSLKKAYEQRALMCCTRRGRAKGEPDDAPHIPANHAYAILEGANPACSL</sequence>
<dbReference type="EMBL" id="JWZX01003212">
    <property type="protein sequence ID" value="KOO23213.1"/>
    <property type="molecule type" value="Genomic_DNA"/>
</dbReference>
<dbReference type="InterPro" id="IPR038765">
    <property type="entry name" value="Papain-like_cys_pep_sf"/>
</dbReference>
<reference evidence="9" key="1">
    <citation type="journal article" date="2015" name="PLoS Genet.">
        <title>Genome Sequence and Transcriptome Analyses of Chrysochromulina tobin: Metabolic Tools for Enhanced Algal Fitness in the Prominent Order Prymnesiales (Haptophyceae).</title>
        <authorList>
            <person name="Hovde B.T."/>
            <person name="Deodato C.R."/>
            <person name="Hunsperger H.M."/>
            <person name="Ryken S.A."/>
            <person name="Yost W."/>
            <person name="Jha R.K."/>
            <person name="Patterson J."/>
            <person name="Monnat R.J. Jr."/>
            <person name="Barlow S.B."/>
            <person name="Starkenburg S.R."/>
            <person name="Cattolico R.A."/>
        </authorList>
    </citation>
    <scope>NUCLEOTIDE SEQUENCE</scope>
    <source>
        <strain evidence="9">CCMP291</strain>
    </source>
</reference>
<comment type="caution">
    <text evidence="8">The sequence shown here is derived from an EMBL/GenBank/DDBJ whole genome shotgun (WGS) entry which is preliminary data.</text>
</comment>
<dbReference type="PANTHER" id="PTHR10183:SF379">
    <property type="entry name" value="CALPAIN-5"/>
    <property type="match status" value="1"/>
</dbReference>
<evidence type="ECO:0000313" key="8">
    <source>
        <dbReference type="EMBL" id="KOO23213.1"/>
    </source>
</evidence>
<dbReference type="Proteomes" id="UP000037460">
    <property type="component" value="Unassembled WGS sequence"/>
</dbReference>
<keyword evidence="2" id="KW-0645">Protease</keyword>
<keyword evidence="4" id="KW-0788">Thiol protease</keyword>
<evidence type="ECO:0000256" key="6">
    <source>
        <dbReference type="PROSITE-ProRule" id="PRU00239"/>
    </source>
</evidence>
<organism evidence="8 9">
    <name type="scientific">Chrysochromulina tobinii</name>
    <dbReference type="NCBI Taxonomy" id="1460289"/>
    <lineage>
        <taxon>Eukaryota</taxon>
        <taxon>Haptista</taxon>
        <taxon>Haptophyta</taxon>
        <taxon>Prymnesiophyceae</taxon>
        <taxon>Prymnesiales</taxon>
        <taxon>Chrysochromulinaceae</taxon>
        <taxon>Chrysochromulina</taxon>
    </lineage>
</organism>
<name>A0A0M0JAF3_9EUKA</name>
<protein>
    <submittedName>
        <fullName evidence="8">Calcium-dependent cysteine</fullName>
    </submittedName>
</protein>
<dbReference type="OrthoDB" id="198878at2759"/>
<gene>
    <name evidence="8" type="ORF">Ctob_001604</name>
</gene>
<evidence type="ECO:0000256" key="3">
    <source>
        <dbReference type="ARBA" id="ARBA00022801"/>
    </source>
</evidence>
<dbReference type="GO" id="GO:0005737">
    <property type="term" value="C:cytoplasm"/>
    <property type="evidence" value="ECO:0007669"/>
    <property type="project" value="TreeGrafter"/>
</dbReference>
<keyword evidence="3" id="KW-0378">Hydrolase</keyword>
<keyword evidence="9" id="KW-1185">Reference proteome</keyword>
<dbReference type="PRINTS" id="PR00704">
    <property type="entry name" value="CALPAIN"/>
</dbReference>
<feature type="domain" description="Calpain catalytic" evidence="7">
    <location>
        <begin position="184"/>
        <end position="276"/>
    </location>
</feature>
<evidence type="ECO:0000256" key="4">
    <source>
        <dbReference type="ARBA" id="ARBA00022807"/>
    </source>
</evidence>
<proteinExistence type="inferred from homology"/>
<feature type="active site" evidence="5">
    <location>
        <position position="271"/>
    </location>
</feature>
<evidence type="ECO:0000256" key="1">
    <source>
        <dbReference type="ARBA" id="ARBA00007623"/>
    </source>
</evidence>
<dbReference type="InterPro" id="IPR001300">
    <property type="entry name" value="Peptidase_C2_calpain_cat"/>
</dbReference>
<dbReference type="GO" id="GO:0004198">
    <property type="term" value="F:calcium-dependent cysteine-type endopeptidase activity"/>
    <property type="evidence" value="ECO:0007669"/>
    <property type="project" value="InterPro"/>
</dbReference>
<comment type="similarity">
    <text evidence="1">Belongs to the peptidase C2 family.</text>
</comment>
<dbReference type="PROSITE" id="PS50203">
    <property type="entry name" value="CALPAIN_CAT"/>
    <property type="match status" value="1"/>
</dbReference>
<comment type="caution">
    <text evidence="6">Lacks conserved residue(s) required for the propagation of feature annotation.</text>
</comment>
<evidence type="ECO:0000313" key="9">
    <source>
        <dbReference type="Proteomes" id="UP000037460"/>
    </source>
</evidence>
<dbReference type="AlphaFoldDB" id="A0A0M0JAF3"/>
<dbReference type="SUPFAM" id="SSF54001">
    <property type="entry name" value="Cysteine proteinases"/>
    <property type="match status" value="1"/>
</dbReference>
<dbReference type="GO" id="GO:0006508">
    <property type="term" value="P:proteolysis"/>
    <property type="evidence" value="ECO:0007669"/>
    <property type="project" value="UniProtKB-KW"/>
</dbReference>
<evidence type="ECO:0000259" key="7">
    <source>
        <dbReference type="PROSITE" id="PS50203"/>
    </source>
</evidence>
<dbReference type="PANTHER" id="PTHR10183">
    <property type="entry name" value="CALPAIN"/>
    <property type="match status" value="1"/>
</dbReference>